<dbReference type="AlphaFoldDB" id="A0A4Q9H1V8"/>
<protein>
    <submittedName>
        <fullName evidence="1">Uncharacterized protein</fullName>
    </submittedName>
</protein>
<reference evidence="1 2" key="1">
    <citation type="submission" date="2019-02" db="EMBL/GenBank/DDBJ databases">
        <title>Aquabacterium sp. strain KMB7.</title>
        <authorList>
            <person name="Chen W.-M."/>
        </authorList>
    </citation>
    <scope>NUCLEOTIDE SEQUENCE [LARGE SCALE GENOMIC DNA]</scope>
    <source>
        <strain evidence="1 2">KMB7</strain>
    </source>
</reference>
<name>A0A4Q9H1V8_9BURK</name>
<proteinExistence type="predicted"/>
<dbReference type="Proteomes" id="UP000292120">
    <property type="component" value="Unassembled WGS sequence"/>
</dbReference>
<organism evidence="1 2">
    <name type="scientific">Aquabacterium lacunae</name>
    <dbReference type="NCBI Taxonomy" id="2528630"/>
    <lineage>
        <taxon>Bacteria</taxon>
        <taxon>Pseudomonadati</taxon>
        <taxon>Pseudomonadota</taxon>
        <taxon>Betaproteobacteria</taxon>
        <taxon>Burkholderiales</taxon>
        <taxon>Aquabacterium</taxon>
    </lineage>
</organism>
<gene>
    <name evidence="1" type="ORF">EYS42_05010</name>
</gene>
<dbReference type="EMBL" id="SIXI01000002">
    <property type="protein sequence ID" value="TBO32551.1"/>
    <property type="molecule type" value="Genomic_DNA"/>
</dbReference>
<comment type="caution">
    <text evidence="1">The sequence shown here is derived from an EMBL/GenBank/DDBJ whole genome shotgun (WGS) entry which is preliminary data.</text>
</comment>
<sequence>MQLYTRETLLERLMLVPDLIGLYQAQDASFAPAVLQWMTATEDLLKRLRSPLVSMCSGQRARLLAAVDGVHADAAAAGSSPRKASRAAAALCLTQVEAALRHRVQELDTQLQVNAEKMAQLVALGAAVKPLPVAPQTIDPSWLQLVWQQLAAVPETRHLHGYLSALMAPADRHALLEDAVLNWHHGQQV</sequence>
<accession>A0A4Q9H1V8</accession>
<evidence type="ECO:0000313" key="2">
    <source>
        <dbReference type="Proteomes" id="UP000292120"/>
    </source>
</evidence>
<keyword evidence="2" id="KW-1185">Reference proteome</keyword>
<evidence type="ECO:0000313" key="1">
    <source>
        <dbReference type="EMBL" id="TBO32551.1"/>
    </source>
</evidence>
<dbReference type="RefSeq" id="WP_130966763.1">
    <property type="nucleotide sequence ID" value="NZ_SIXI01000002.1"/>
</dbReference>